<accession>A0A0M9FYT0</accession>
<dbReference type="OMA" id="KFELHEH"/>
<name>A0A0M9FYT0_LEPPY</name>
<dbReference type="AlphaFoldDB" id="A0A0M9FYT0"/>
<dbReference type="Gene3D" id="3.30.710.10">
    <property type="entry name" value="Potassium Channel Kv1.1, Chain A"/>
    <property type="match status" value="1"/>
</dbReference>
<organism evidence="2 3">
    <name type="scientific">Leptomonas pyrrhocoris</name>
    <name type="common">Firebug parasite</name>
    <dbReference type="NCBI Taxonomy" id="157538"/>
    <lineage>
        <taxon>Eukaryota</taxon>
        <taxon>Discoba</taxon>
        <taxon>Euglenozoa</taxon>
        <taxon>Kinetoplastea</taxon>
        <taxon>Metakinetoplastina</taxon>
        <taxon>Trypanosomatida</taxon>
        <taxon>Trypanosomatidae</taxon>
        <taxon>Leishmaniinae</taxon>
        <taxon>Leptomonas</taxon>
    </lineage>
</organism>
<keyword evidence="1" id="KW-0175">Coiled coil</keyword>
<protein>
    <recommendedName>
        <fullName evidence="4">BTB domain-containing protein</fullName>
    </recommendedName>
</protein>
<dbReference type="VEuPathDB" id="TriTrypDB:LpyrH10_13_1910"/>
<evidence type="ECO:0000256" key="1">
    <source>
        <dbReference type="SAM" id="Coils"/>
    </source>
</evidence>
<sequence length="410" mass="44701">MTTPQQLHTSHDASCEEADDIVSFVVEDGAHTLYFSKRRLMRHTPFFKAYFTAHAAASNSDAVGINNNTVVLKHVTGAAAEAALRLCHSNQHGDDGPFWALQTACTEATTTSAVQRRDALRHLLSLYEACVKFELLRHAHVVGDALAAAVTTATVLDVLKTCARYTSALPLGVRAKIGLRGVLAACRACLPSAWACNRDEKRWRRLCSQYPELPAMLEVEAAAATAEQSTDTAVVERSGLRQALLSPQRDGAVKATIESTADHRGGSNETVRSPLEDVFAHHLRQTEALALEAQIRRREMEADVAALRAGGAALRDRVREDEDAAAESTRYLSDARVYVQALCAAETDMRALRTALVPASSAMHALRHELERAAERAEERRSAVDELLAAEEDALRDLDDELAKLRSADC</sequence>
<evidence type="ECO:0000313" key="2">
    <source>
        <dbReference type="EMBL" id="KPA78646.1"/>
    </source>
</evidence>
<dbReference type="EMBL" id="LGTL01000013">
    <property type="protein sequence ID" value="KPA78646.1"/>
    <property type="molecule type" value="Genomic_DNA"/>
</dbReference>
<gene>
    <name evidence="2" type="ORF">ABB37_06246</name>
</gene>
<reference evidence="2 3" key="1">
    <citation type="submission" date="2015-07" db="EMBL/GenBank/DDBJ databases">
        <title>High-quality genome of monoxenous trypanosomatid Leptomonas pyrrhocoris.</title>
        <authorList>
            <person name="Flegontov P."/>
            <person name="Butenko A."/>
            <person name="Firsov S."/>
            <person name="Vlcek C."/>
            <person name="Logacheva M.D."/>
            <person name="Field M."/>
            <person name="Filatov D."/>
            <person name="Flegontova O."/>
            <person name="Gerasimov E."/>
            <person name="Jackson A.P."/>
            <person name="Kelly S."/>
            <person name="Opperdoes F."/>
            <person name="O'Reilly A."/>
            <person name="Votypka J."/>
            <person name="Yurchenko V."/>
            <person name="Lukes J."/>
        </authorList>
    </citation>
    <scope>NUCLEOTIDE SEQUENCE [LARGE SCALE GENOMIC DNA]</scope>
    <source>
        <strain evidence="2">H10</strain>
    </source>
</reference>
<dbReference type="GeneID" id="26906535"/>
<dbReference type="Proteomes" id="UP000037923">
    <property type="component" value="Unassembled WGS sequence"/>
</dbReference>
<keyword evidence="3" id="KW-1185">Reference proteome</keyword>
<feature type="coiled-coil region" evidence="1">
    <location>
        <begin position="363"/>
        <end position="408"/>
    </location>
</feature>
<proteinExistence type="predicted"/>
<dbReference type="RefSeq" id="XP_015657085.1">
    <property type="nucleotide sequence ID" value="XM_015804511.1"/>
</dbReference>
<evidence type="ECO:0008006" key="4">
    <source>
        <dbReference type="Google" id="ProtNLM"/>
    </source>
</evidence>
<dbReference type="InterPro" id="IPR011333">
    <property type="entry name" value="SKP1/BTB/POZ_sf"/>
</dbReference>
<comment type="caution">
    <text evidence="2">The sequence shown here is derived from an EMBL/GenBank/DDBJ whole genome shotgun (WGS) entry which is preliminary data.</text>
</comment>
<dbReference type="OrthoDB" id="265657at2759"/>
<evidence type="ECO:0000313" key="3">
    <source>
        <dbReference type="Proteomes" id="UP000037923"/>
    </source>
</evidence>